<accession>A0A1M5B239</accession>
<evidence type="ECO:0000313" key="4">
    <source>
        <dbReference type="Proteomes" id="UP000184048"/>
    </source>
</evidence>
<dbReference type="InterPro" id="IPR000868">
    <property type="entry name" value="Isochorismatase-like_dom"/>
</dbReference>
<gene>
    <name evidence="3" type="ORF">SAMN02745131_02449</name>
</gene>
<dbReference type="InterPro" id="IPR036380">
    <property type="entry name" value="Isochorismatase-like_sf"/>
</dbReference>
<keyword evidence="1" id="KW-0378">Hydrolase</keyword>
<dbReference type="PANTHER" id="PTHR43540:SF1">
    <property type="entry name" value="ISOCHORISMATASE HYDROLASE"/>
    <property type="match status" value="1"/>
</dbReference>
<feature type="domain" description="Isochorismatase-like" evidence="2">
    <location>
        <begin position="3"/>
        <end position="144"/>
    </location>
</feature>
<dbReference type="Gene3D" id="3.40.50.850">
    <property type="entry name" value="Isochorismatase-like"/>
    <property type="match status" value="1"/>
</dbReference>
<protein>
    <submittedName>
        <fullName evidence="3">Nicotinamidase-related amidase</fullName>
    </submittedName>
</protein>
<sequence length="182" mass="20127">MKTALVIIDIQNDYFPGGNNELVNSGDASLKARQLLNAFREKDLPVIHIQHLSIRPGAGFFIPGTKGAAIHDNVLPLENEKVFTKNFPNSFRDTGLLNYLQQMEIEHLVIAGMMSHMCVDATARAAKDLGYSISIASDACATKDLVIENNTVKANDVHNAFMAALSYFYADVRHTHELIKQL</sequence>
<name>A0A1M5B239_9BACT</name>
<evidence type="ECO:0000256" key="1">
    <source>
        <dbReference type="ARBA" id="ARBA00022801"/>
    </source>
</evidence>
<proteinExistence type="predicted"/>
<dbReference type="Pfam" id="PF00857">
    <property type="entry name" value="Isochorismatase"/>
    <property type="match status" value="1"/>
</dbReference>
<reference evidence="3 4" key="1">
    <citation type="submission" date="2016-11" db="EMBL/GenBank/DDBJ databases">
        <authorList>
            <person name="Jaros S."/>
            <person name="Januszkiewicz K."/>
            <person name="Wedrychowicz H."/>
        </authorList>
    </citation>
    <scope>NUCLEOTIDE SEQUENCE [LARGE SCALE GENOMIC DNA]</scope>
    <source>
        <strain evidence="3 4">DSM 18119</strain>
    </source>
</reference>
<dbReference type="STRING" id="1121884.SAMN02745131_02449"/>
<dbReference type="CDD" id="cd01014">
    <property type="entry name" value="nicotinamidase_related"/>
    <property type="match status" value="1"/>
</dbReference>
<dbReference type="InterPro" id="IPR050272">
    <property type="entry name" value="Isochorismatase-like_hydrls"/>
</dbReference>
<dbReference type="PANTHER" id="PTHR43540">
    <property type="entry name" value="PEROXYUREIDOACRYLATE/UREIDOACRYLATE AMIDOHYDROLASE-RELATED"/>
    <property type="match status" value="1"/>
</dbReference>
<organism evidence="3 4">
    <name type="scientific">Flavisolibacter ginsengisoli DSM 18119</name>
    <dbReference type="NCBI Taxonomy" id="1121884"/>
    <lineage>
        <taxon>Bacteria</taxon>
        <taxon>Pseudomonadati</taxon>
        <taxon>Bacteroidota</taxon>
        <taxon>Chitinophagia</taxon>
        <taxon>Chitinophagales</taxon>
        <taxon>Chitinophagaceae</taxon>
        <taxon>Flavisolibacter</taxon>
    </lineage>
</organism>
<dbReference type="Proteomes" id="UP000184048">
    <property type="component" value="Unassembled WGS sequence"/>
</dbReference>
<keyword evidence="4" id="KW-1185">Reference proteome</keyword>
<dbReference type="AlphaFoldDB" id="A0A1M5B239"/>
<dbReference type="SUPFAM" id="SSF52499">
    <property type="entry name" value="Isochorismatase-like hydrolases"/>
    <property type="match status" value="1"/>
</dbReference>
<dbReference type="GO" id="GO:0016787">
    <property type="term" value="F:hydrolase activity"/>
    <property type="evidence" value="ECO:0007669"/>
    <property type="project" value="UniProtKB-KW"/>
</dbReference>
<dbReference type="OrthoDB" id="9791276at2"/>
<evidence type="ECO:0000313" key="3">
    <source>
        <dbReference type="EMBL" id="SHF36476.1"/>
    </source>
</evidence>
<evidence type="ECO:0000259" key="2">
    <source>
        <dbReference type="Pfam" id="PF00857"/>
    </source>
</evidence>
<dbReference type="EMBL" id="FQUU01000009">
    <property type="protein sequence ID" value="SHF36476.1"/>
    <property type="molecule type" value="Genomic_DNA"/>
</dbReference>
<dbReference type="RefSeq" id="WP_072835650.1">
    <property type="nucleotide sequence ID" value="NZ_FQUU01000009.1"/>
</dbReference>